<protein>
    <submittedName>
        <fullName evidence="1">Uncharacterized protein</fullName>
    </submittedName>
</protein>
<reference evidence="1 2" key="1">
    <citation type="submission" date="2017-07" db="EMBL/GenBank/DDBJ databases">
        <title>Genome sequence of Pseudomonas NEP1.</title>
        <authorList>
            <person name="Nascimento F.X."/>
        </authorList>
    </citation>
    <scope>NUCLEOTIDE SEQUENCE [LARGE SCALE GENOMIC DNA]</scope>
    <source>
        <strain evidence="1 2">NEP1</strain>
    </source>
</reference>
<dbReference type="EMBL" id="CP022313">
    <property type="protein sequence ID" value="AXJ05947.1"/>
    <property type="molecule type" value="Genomic_DNA"/>
</dbReference>
<gene>
    <name evidence="1" type="ORF">CFN16_18010</name>
</gene>
<proteinExistence type="predicted"/>
<organism evidence="1 2">
    <name type="scientific">Pseudomonas fluorescens</name>
    <dbReference type="NCBI Taxonomy" id="294"/>
    <lineage>
        <taxon>Bacteria</taxon>
        <taxon>Pseudomonadati</taxon>
        <taxon>Pseudomonadota</taxon>
        <taxon>Gammaproteobacteria</taxon>
        <taxon>Pseudomonadales</taxon>
        <taxon>Pseudomonadaceae</taxon>
        <taxon>Pseudomonas</taxon>
    </lineage>
</organism>
<dbReference type="Proteomes" id="UP000254535">
    <property type="component" value="Chromosome"/>
</dbReference>
<evidence type="ECO:0000313" key="2">
    <source>
        <dbReference type="Proteomes" id="UP000254535"/>
    </source>
</evidence>
<evidence type="ECO:0000313" key="1">
    <source>
        <dbReference type="EMBL" id="AXJ05947.1"/>
    </source>
</evidence>
<sequence length="90" mass="9901">MTTINSPAHLDYGLDTASGRVTRSIDCPVGLEPVENDPYCFALRVPAPQPEDLEQAVTVDVRVSGRRLQGTVLHTERLDDDSLKLQVEPD</sequence>
<dbReference type="RefSeq" id="WP_115078580.1">
    <property type="nucleotide sequence ID" value="NZ_CP022313.1"/>
</dbReference>
<name>A0A345UZP5_PSEFL</name>
<accession>A0A345UZP5</accession>
<dbReference type="AlphaFoldDB" id="A0A345UZP5"/>